<dbReference type="HAMAP" id="MF_00652">
    <property type="entry name" value="UPF0246"/>
    <property type="match status" value="1"/>
</dbReference>
<keyword evidence="3" id="KW-1185">Reference proteome</keyword>
<proteinExistence type="inferred from homology"/>
<dbReference type="PANTHER" id="PTHR30283:SF4">
    <property type="entry name" value="PEROXIDE STRESS RESISTANCE PROTEIN YAAA"/>
    <property type="match status" value="1"/>
</dbReference>
<organism evidence="2 3">
    <name type="scientific">Slackia faecicanis</name>
    <dbReference type="NCBI Taxonomy" id="255723"/>
    <lineage>
        <taxon>Bacteria</taxon>
        <taxon>Bacillati</taxon>
        <taxon>Actinomycetota</taxon>
        <taxon>Coriobacteriia</taxon>
        <taxon>Eggerthellales</taxon>
        <taxon>Eggerthellaceae</taxon>
        <taxon>Slackia</taxon>
    </lineage>
</organism>
<comment type="similarity">
    <text evidence="1">Belongs to the UPF0246 family.</text>
</comment>
<gene>
    <name evidence="2" type="ORF">DMP07_06260</name>
</gene>
<comment type="caution">
    <text evidence="2">The sequence shown here is derived from an EMBL/GenBank/DDBJ whole genome shotgun (WGS) entry which is preliminary data.</text>
</comment>
<dbReference type="InterPro" id="IPR005583">
    <property type="entry name" value="YaaA"/>
</dbReference>
<evidence type="ECO:0000313" key="3">
    <source>
        <dbReference type="Proteomes" id="UP000267368"/>
    </source>
</evidence>
<reference evidence="3" key="1">
    <citation type="submission" date="2018-05" db="EMBL/GenBank/DDBJ databases">
        <title>Genome Sequencing of selected type strains of the family Eggerthellaceae.</title>
        <authorList>
            <person name="Danylec N."/>
            <person name="Stoll D.A."/>
            <person name="Doetsch A."/>
            <person name="Huch M."/>
        </authorList>
    </citation>
    <scope>NUCLEOTIDE SEQUENCE [LARGE SCALE GENOMIC DNA]</scope>
    <source>
        <strain evidence="3">DSM 17537</strain>
    </source>
</reference>
<dbReference type="GO" id="GO:0005829">
    <property type="term" value="C:cytosol"/>
    <property type="evidence" value="ECO:0007669"/>
    <property type="project" value="TreeGrafter"/>
</dbReference>
<dbReference type="PANTHER" id="PTHR30283">
    <property type="entry name" value="PEROXIDE STRESS RESPONSE PROTEIN YAAA"/>
    <property type="match status" value="1"/>
</dbReference>
<evidence type="ECO:0000256" key="1">
    <source>
        <dbReference type="HAMAP-Rule" id="MF_00652"/>
    </source>
</evidence>
<dbReference type="Pfam" id="PF03883">
    <property type="entry name" value="H2O2_YaaD"/>
    <property type="match status" value="2"/>
</dbReference>
<evidence type="ECO:0000313" key="2">
    <source>
        <dbReference type="EMBL" id="RNL19577.1"/>
    </source>
</evidence>
<dbReference type="EMBL" id="QICB01000004">
    <property type="protein sequence ID" value="RNL19577.1"/>
    <property type="molecule type" value="Genomic_DNA"/>
</dbReference>
<dbReference type="AlphaFoldDB" id="A0A3N0AEC0"/>
<dbReference type="GO" id="GO:0033194">
    <property type="term" value="P:response to hydroperoxide"/>
    <property type="evidence" value="ECO:0007669"/>
    <property type="project" value="TreeGrafter"/>
</dbReference>
<accession>A0A3N0AEC0</accession>
<name>A0A3N0AEC0_9ACTN</name>
<protein>
    <recommendedName>
        <fullName evidence="1">UPF0246 protein DMP07_06260</fullName>
    </recommendedName>
</protein>
<dbReference type="Proteomes" id="UP000267368">
    <property type="component" value="Unassembled WGS sequence"/>
</dbReference>
<sequence length="314" mass="33811">MAIKEATMLFIISPAKKMVDAADSFAWRDMPRFLPQTCELLEAMRTLSYDEAKALWKCSDALAELNYERVQSMDPACAAACTPAAFSYEGIQYQNMAPQVMTQGQLDYLQRHLRILSGFYGVLRPFDAVVPYRLEMQAKLAVGGARDLYGYWGSRLYEALADDLAQQGCGLGPTNGGGAPASDCDKNEGCQADGLAADSGGVQPDAAGSTGVPAPEEPVIVNLASVEYAKAVLSHAKAAAKAGSPVRVLTCLFGTLRAGKLVQRSTEAKAARGTFVRWCAENAIGRVEDIKRFDAAGYTFDQEVSTNDTFVFVK</sequence>